<name>A0A5C6XD60_9DELT</name>
<reference evidence="1 2" key="1">
    <citation type="submission" date="2019-08" db="EMBL/GenBank/DDBJ databases">
        <title>Bradymonadales sp. TMQ4.</title>
        <authorList>
            <person name="Liang Q."/>
        </authorList>
    </citation>
    <scope>NUCLEOTIDE SEQUENCE [LARGE SCALE GENOMIC DNA]</scope>
    <source>
        <strain evidence="1 2">TMQ4</strain>
    </source>
</reference>
<gene>
    <name evidence="1" type="ORF">FRC98_05670</name>
</gene>
<protein>
    <submittedName>
        <fullName evidence="1">Uncharacterized protein</fullName>
    </submittedName>
</protein>
<dbReference type="Proteomes" id="UP000321412">
    <property type="component" value="Unassembled WGS sequence"/>
</dbReference>
<sequence length="230" mass="26740">MAHLPPEIRTHILNAAREAWPDDFEMQKYTLEHQTNAYFKLLSLYSRLEKNETTHAIFSRAEAAWKHDYEMRLYEVTHQLEALEALYTRPDHASPQTPKAPAAIIEAIKIRACTEWPGDYEMQHHTLEGQLEAYRKVEAFKDTHARDSAAQSVITMALSEWPDDYEMQLHTIEEQMSALKELANYRAPNVPVNVLVQIRQKAVEEWPDDFAMQLHTIENQVNAWRALNAT</sequence>
<dbReference type="OrthoDB" id="7059932at2"/>
<comment type="caution">
    <text evidence="1">The sequence shown here is derived from an EMBL/GenBank/DDBJ whole genome shotgun (WGS) entry which is preliminary data.</text>
</comment>
<dbReference type="AlphaFoldDB" id="A0A5C6XD60"/>
<accession>A0A5C6XD60</accession>
<proteinExistence type="predicted"/>
<dbReference type="RefSeq" id="WP_146980319.1">
    <property type="nucleotide sequence ID" value="NZ_VOSM01000002.1"/>
</dbReference>
<evidence type="ECO:0000313" key="2">
    <source>
        <dbReference type="Proteomes" id="UP000321412"/>
    </source>
</evidence>
<organism evidence="1 2">
    <name type="scientific">Lujinxingia vulgaris</name>
    <dbReference type="NCBI Taxonomy" id="2600176"/>
    <lineage>
        <taxon>Bacteria</taxon>
        <taxon>Deltaproteobacteria</taxon>
        <taxon>Bradymonadales</taxon>
        <taxon>Lujinxingiaceae</taxon>
        <taxon>Lujinxingia</taxon>
    </lineage>
</organism>
<keyword evidence="2" id="KW-1185">Reference proteome</keyword>
<evidence type="ECO:0000313" key="1">
    <source>
        <dbReference type="EMBL" id="TXD38378.1"/>
    </source>
</evidence>
<dbReference type="EMBL" id="VOSM01000002">
    <property type="protein sequence ID" value="TXD38378.1"/>
    <property type="molecule type" value="Genomic_DNA"/>
</dbReference>